<organism evidence="1 2">
    <name type="scientific">Paramuricea clavata</name>
    <name type="common">Red gorgonian</name>
    <name type="synonym">Violescent sea-whip</name>
    <dbReference type="NCBI Taxonomy" id="317549"/>
    <lineage>
        <taxon>Eukaryota</taxon>
        <taxon>Metazoa</taxon>
        <taxon>Cnidaria</taxon>
        <taxon>Anthozoa</taxon>
        <taxon>Octocorallia</taxon>
        <taxon>Malacalcyonacea</taxon>
        <taxon>Plexauridae</taxon>
        <taxon>Paramuricea</taxon>
    </lineage>
</organism>
<comment type="caution">
    <text evidence="1">The sequence shown here is derived from an EMBL/GenBank/DDBJ whole genome shotgun (WGS) entry which is preliminary data.</text>
</comment>
<accession>A0A7D9I5L9</accession>
<keyword evidence="2" id="KW-1185">Reference proteome</keyword>
<evidence type="ECO:0000313" key="1">
    <source>
        <dbReference type="EMBL" id="CAB3998083.1"/>
    </source>
</evidence>
<dbReference type="EMBL" id="CACRXK020003262">
    <property type="protein sequence ID" value="CAB3998083.1"/>
    <property type="molecule type" value="Genomic_DNA"/>
</dbReference>
<evidence type="ECO:0000313" key="2">
    <source>
        <dbReference type="Proteomes" id="UP001152795"/>
    </source>
</evidence>
<dbReference type="PANTHER" id="PTHR47510">
    <property type="entry name" value="REVERSE TRANSCRIPTASE DOMAIN-CONTAINING PROTEIN"/>
    <property type="match status" value="1"/>
</dbReference>
<dbReference type="AlphaFoldDB" id="A0A7D9I5L9"/>
<gene>
    <name evidence="1" type="ORF">PACLA_8A070891</name>
</gene>
<sequence length="155" mass="17591">MWKNINHQINKRSKSSNIPALEINEQVFVEDSNIANLFNDYFADIGSTLSSQIAESSMSFERYMKFTAQNQFIFKSIQVQDVVNEIGKINVSKSIGPDNIPAKLLRDSKDVVAPFLALIFNTSLNNCIFSDDLKTARISKIYKSGNKKVRYCKII</sequence>
<protein>
    <submittedName>
        <fullName evidence="1">Uncharacterized protein</fullName>
    </submittedName>
</protein>
<dbReference type="OrthoDB" id="426210at2759"/>
<proteinExistence type="predicted"/>
<dbReference type="PANTHER" id="PTHR47510:SF3">
    <property type="entry name" value="ENDO_EXONUCLEASE_PHOSPHATASE DOMAIN-CONTAINING PROTEIN"/>
    <property type="match status" value="1"/>
</dbReference>
<name>A0A7D9I5L9_PARCT</name>
<reference evidence="1" key="1">
    <citation type="submission" date="2020-04" db="EMBL/GenBank/DDBJ databases">
        <authorList>
            <person name="Alioto T."/>
            <person name="Alioto T."/>
            <person name="Gomez Garrido J."/>
        </authorList>
    </citation>
    <scope>NUCLEOTIDE SEQUENCE</scope>
    <source>
        <strain evidence="1">A484AB</strain>
    </source>
</reference>
<dbReference type="Proteomes" id="UP001152795">
    <property type="component" value="Unassembled WGS sequence"/>
</dbReference>